<proteinExistence type="predicted"/>
<organism evidence="2 3">
    <name type="scientific">Catellatospora citrea</name>
    <dbReference type="NCBI Taxonomy" id="53366"/>
    <lineage>
        <taxon>Bacteria</taxon>
        <taxon>Bacillati</taxon>
        <taxon>Actinomycetota</taxon>
        <taxon>Actinomycetes</taxon>
        <taxon>Micromonosporales</taxon>
        <taxon>Micromonosporaceae</taxon>
        <taxon>Catellatospora</taxon>
    </lineage>
</organism>
<dbReference type="Proteomes" id="UP000659904">
    <property type="component" value="Unassembled WGS sequence"/>
</dbReference>
<keyword evidence="3" id="KW-1185">Reference proteome</keyword>
<evidence type="ECO:0000313" key="3">
    <source>
        <dbReference type="Proteomes" id="UP000659904"/>
    </source>
</evidence>
<evidence type="ECO:0000259" key="1">
    <source>
        <dbReference type="Pfam" id="PF19502"/>
    </source>
</evidence>
<accession>A0A8J3KJH8</accession>
<dbReference type="RefSeq" id="WP_120319240.1">
    <property type="nucleotide sequence ID" value="NZ_BONH01000033.1"/>
</dbReference>
<protein>
    <recommendedName>
        <fullName evidence="1">DUF6036 domain-containing protein</fullName>
    </recommendedName>
</protein>
<name>A0A8J3KJH8_9ACTN</name>
<dbReference type="InterPro" id="IPR045792">
    <property type="entry name" value="DUF6036"/>
</dbReference>
<reference evidence="2 3" key="1">
    <citation type="submission" date="2021-01" db="EMBL/GenBank/DDBJ databases">
        <title>Whole genome shotgun sequence of Catellatospora citrea NBRC 14495.</title>
        <authorList>
            <person name="Komaki H."/>
            <person name="Tamura T."/>
        </authorList>
    </citation>
    <scope>NUCLEOTIDE SEQUENCE [LARGE SCALE GENOMIC DNA]</scope>
    <source>
        <strain evidence="2 3">NBRC 14495</strain>
    </source>
</reference>
<sequence length="183" mass="19750">MKRQELEHVLRAASQIAQEPDILVIGSQSILGAIPEDRLPAAATASIEVDVAFFDDPDDAKADQVDGAIGELSPFHETFGYYAQGVSVSTAVLPAGWRQRLVVVDTPGTAPGRGHLLDPHDCVVSKLVAGREKDHVFAAALLEQGLIDAAVLAERVETVDVSDAHRQRLRQWIDYHGRPSDNG</sequence>
<gene>
    <name evidence="2" type="ORF">Cci01nite_60750</name>
</gene>
<comment type="caution">
    <text evidence="2">The sequence shown here is derived from an EMBL/GenBank/DDBJ whole genome shotgun (WGS) entry which is preliminary data.</text>
</comment>
<evidence type="ECO:0000313" key="2">
    <source>
        <dbReference type="EMBL" id="GIG00982.1"/>
    </source>
</evidence>
<dbReference type="Pfam" id="PF19502">
    <property type="entry name" value="DUF6036"/>
    <property type="match status" value="1"/>
</dbReference>
<dbReference type="EMBL" id="BONH01000033">
    <property type="protein sequence ID" value="GIG00982.1"/>
    <property type="molecule type" value="Genomic_DNA"/>
</dbReference>
<dbReference type="AlphaFoldDB" id="A0A8J3KJH8"/>
<feature type="domain" description="DUF6036" evidence="1">
    <location>
        <begin position="6"/>
        <end position="156"/>
    </location>
</feature>